<dbReference type="AlphaFoldDB" id="A0A7G8BCY3"/>
<proteinExistence type="predicted"/>
<protein>
    <submittedName>
        <fullName evidence="5">1-acyl-sn-glycerol-3-phosphate acyltransferase</fullName>
    </submittedName>
</protein>
<evidence type="ECO:0000256" key="3">
    <source>
        <dbReference type="ARBA" id="ARBA00023315"/>
    </source>
</evidence>
<dbReference type="GO" id="GO:0003841">
    <property type="term" value="F:1-acylglycerol-3-phosphate O-acyltransferase activity"/>
    <property type="evidence" value="ECO:0007669"/>
    <property type="project" value="TreeGrafter"/>
</dbReference>
<evidence type="ECO:0000313" key="6">
    <source>
        <dbReference type="Proteomes" id="UP000515312"/>
    </source>
</evidence>
<dbReference type="PANTHER" id="PTHR10434:SF11">
    <property type="entry name" value="1-ACYL-SN-GLYCEROL-3-PHOSPHATE ACYLTRANSFERASE"/>
    <property type="match status" value="1"/>
</dbReference>
<dbReference type="InterPro" id="IPR002123">
    <property type="entry name" value="Plipid/glycerol_acylTrfase"/>
</dbReference>
<comment type="pathway">
    <text evidence="1">Lipid metabolism.</text>
</comment>
<sequence>MLSTIAIVLFYLIMGFPAAVIGLPWTLLSRDISFLYRWAMWIANAGLKVGGIRIDVSGREELDSALSYIFMSNHVSNLDPPVLLPLLPGRTSVFLKRSLMKIPLLGYAMRLGDFVPVDRDGRVESAKQSVERARQVMTSGLHITSFVEGTRSRDGRLLPFKKGPFYLAMESGSPVVPISIWGTENMMKKGSMRITPGTAHVVFHTPLWPRDYPTREELLAAVRQSIASSLPEWMRGESAVLKN</sequence>
<dbReference type="GO" id="GO:0006654">
    <property type="term" value="P:phosphatidic acid biosynthetic process"/>
    <property type="evidence" value="ECO:0007669"/>
    <property type="project" value="TreeGrafter"/>
</dbReference>
<keyword evidence="6" id="KW-1185">Reference proteome</keyword>
<dbReference type="RefSeq" id="WP_186740277.1">
    <property type="nucleotide sequence ID" value="NZ_CP060394.1"/>
</dbReference>
<feature type="domain" description="Phospholipid/glycerol acyltransferase" evidence="4">
    <location>
        <begin position="68"/>
        <end position="183"/>
    </location>
</feature>
<dbReference type="Proteomes" id="UP000515312">
    <property type="component" value="Chromosome"/>
</dbReference>
<dbReference type="SUPFAM" id="SSF69593">
    <property type="entry name" value="Glycerol-3-phosphate (1)-acyltransferase"/>
    <property type="match status" value="1"/>
</dbReference>
<evidence type="ECO:0000313" key="5">
    <source>
        <dbReference type="EMBL" id="QNI30403.1"/>
    </source>
</evidence>
<gene>
    <name evidence="5" type="ORF">H7849_14655</name>
</gene>
<keyword evidence="2 5" id="KW-0808">Transferase</keyword>
<accession>A0A7G8BCY3</accession>
<organism evidence="5 6">
    <name type="scientific">Alloacidobacterium dinghuense</name>
    <dbReference type="NCBI Taxonomy" id="2763107"/>
    <lineage>
        <taxon>Bacteria</taxon>
        <taxon>Pseudomonadati</taxon>
        <taxon>Acidobacteriota</taxon>
        <taxon>Terriglobia</taxon>
        <taxon>Terriglobales</taxon>
        <taxon>Acidobacteriaceae</taxon>
        <taxon>Alloacidobacterium</taxon>
    </lineage>
</organism>
<dbReference type="CDD" id="cd07989">
    <property type="entry name" value="LPLAT_AGPAT-like"/>
    <property type="match status" value="1"/>
</dbReference>
<evidence type="ECO:0000256" key="1">
    <source>
        <dbReference type="ARBA" id="ARBA00005189"/>
    </source>
</evidence>
<dbReference type="EMBL" id="CP060394">
    <property type="protein sequence ID" value="QNI30403.1"/>
    <property type="molecule type" value="Genomic_DNA"/>
</dbReference>
<name>A0A7G8BCY3_9BACT</name>
<evidence type="ECO:0000259" key="4">
    <source>
        <dbReference type="SMART" id="SM00563"/>
    </source>
</evidence>
<dbReference type="KEGG" id="adin:H7849_14655"/>
<evidence type="ECO:0000256" key="2">
    <source>
        <dbReference type="ARBA" id="ARBA00022679"/>
    </source>
</evidence>
<reference evidence="5 6" key="1">
    <citation type="submission" date="2020-08" db="EMBL/GenBank/DDBJ databases">
        <title>Edaphobacter telluris sp. nov. and Acidobacterium dinghuensis sp. nov., two acidobacteria isolated from forest soil.</title>
        <authorList>
            <person name="Fu J."/>
            <person name="Qiu L."/>
        </authorList>
    </citation>
    <scope>NUCLEOTIDE SEQUENCE [LARGE SCALE GENOMIC DNA]</scope>
    <source>
        <strain evidence="5">4Y35</strain>
    </source>
</reference>
<dbReference type="PANTHER" id="PTHR10434">
    <property type="entry name" value="1-ACYL-SN-GLYCEROL-3-PHOSPHATE ACYLTRANSFERASE"/>
    <property type="match status" value="1"/>
</dbReference>
<dbReference type="Pfam" id="PF01553">
    <property type="entry name" value="Acyltransferase"/>
    <property type="match status" value="1"/>
</dbReference>
<dbReference type="SMART" id="SM00563">
    <property type="entry name" value="PlsC"/>
    <property type="match status" value="1"/>
</dbReference>
<keyword evidence="3 5" id="KW-0012">Acyltransferase</keyword>